<proteinExistence type="predicted"/>
<gene>
    <name evidence="2" type="ORF">EST38_g6482</name>
</gene>
<evidence type="ECO:0000313" key="2">
    <source>
        <dbReference type="EMBL" id="RXW19383.1"/>
    </source>
</evidence>
<keyword evidence="3" id="KW-1185">Reference proteome</keyword>
<evidence type="ECO:0000256" key="1">
    <source>
        <dbReference type="SAM" id="MobiDB-lite"/>
    </source>
</evidence>
<evidence type="ECO:0000313" key="3">
    <source>
        <dbReference type="Proteomes" id="UP000290288"/>
    </source>
</evidence>
<dbReference type="AlphaFoldDB" id="A0A4Q2DHS3"/>
<protein>
    <submittedName>
        <fullName evidence="2">Uncharacterized protein</fullName>
    </submittedName>
</protein>
<sequence>MASSVIANGIKVSNGLNTEGTSDTTKDVGSAVWWNPLIMNSGGGESAEQNVAGDPSSRTPSVTSLLEGEIHLDSDLFPTCDVPFLSVSYTVSASITSATQDLTVERVRPAPAPSTSPPVSPRSSRRFSQRLSQILSPSSVKNAILGAANDALKDLENVASTAVEIVTVKGEGDPIPVSFMPRSAPKKVDLSIVKEVEYSGVVVAGFV</sequence>
<accession>A0A4Q2DHS3</accession>
<reference evidence="2 3" key="1">
    <citation type="submission" date="2019-01" db="EMBL/GenBank/DDBJ databases">
        <title>Draft genome sequence of Psathyrella aberdarensis IHI B618.</title>
        <authorList>
            <person name="Buettner E."/>
            <person name="Kellner H."/>
        </authorList>
    </citation>
    <scope>NUCLEOTIDE SEQUENCE [LARGE SCALE GENOMIC DNA]</scope>
    <source>
        <strain evidence="2 3">IHI B618</strain>
    </source>
</reference>
<feature type="compositionally biased region" description="Pro residues" evidence="1">
    <location>
        <begin position="110"/>
        <end position="120"/>
    </location>
</feature>
<dbReference type="EMBL" id="SDEE01000205">
    <property type="protein sequence ID" value="RXW19383.1"/>
    <property type="molecule type" value="Genomic_DNA"/>
</dbReference>
<dbReference type="Proteomes" id="UP000290288">
    <property type="component" value="Unassembled WGS sequence"/>
</dbReference>
<comment type="caution">
    <text evidence="2">The sequence shown here is derived from an EMBL/GenBank/DDBJ whole genome shotgun (WGS) entry which is preliminary data.</text>
</comment>
<name>A0A4Q2DHS3_9AGAR</name>
<dbReference type="OrthoDB" id="10347158at2759"/>
<organism evidence="2 3">
    <name type="scientific">Candolleomyces aberdarensis</name>
    <dbReference type="NCBI Taxonomy" id="2316362"/>
    <lineage>
        <taxon>Eukaryota</taxon>
        <taxon>Fungi</taxon>
        <taxon>Dikarya</taxon>
        <taxon>Basidiomycota</taxon>
        <taxon>Agaricomycotina</taxon>
        <taxon>Agaricomycetes</taxon>
        <taxon>Agaricomycetidae</taxon>
        <taxon>Agaricales</taxon>
        <taxon>Agaricineae</taxon>
        <taxon>Psathyrellaceae</taxon>
        <taxon>Candolleomyces</taxon>
    </lineage>
</organism>
<feature type="region of interest" description="Disordered" evidence="1">
    <location>
        <begin position="106"/>
        <end position="125"/>
    </location>
</feature>